<sequence length="381" mass="42184">MSPTLERRRLKISAGTVPTHLPRLKTLAESHNFSEQVDIVFPSSASLADAFSKLETRYAKGKARLSDIYVGSASFIDTTSSSMLWLGTSGGASDDTWCIDANGQLVICVSEGMYQKLGLGGKKLKYKAIHSDMYVVSIPLQKAVHSPSGLARIKEGLRILDACREMEGLGEWDIVCTALDPTLLPTFLGKMLLQAETRTVTAEMTEVEGVHVPQVQLGPFPSRETNMEDKEDWHYRMSNLFEWVGMAALASQRLSASDRIDPYIAIYAPPEPSQVGNVTHLRWRGLLSPTFLQSLIDTITEEWLAANNSVGFVAMTVQSCVESPVCYVRASTDVLHKQPMRQPREDGEDTWSVLFSHLQGQDRECEWALVESLGQGDGRWG</sequence>
<dbReference type="GO" id="GO:0000447">
    <property type="term" value="P:endonucleolytic cleavage in ITS1 to separate SSU-rRNA from 5.8S rRNA and LSU-rRNA from tricistronic rRNA transcript (SSU-rRNA, 5.8S rRNA, LSU-rRNA)"/>
    <property type="evidence" value="ECO:0007669"/>
    <property type="project" value="TreeGrafter"/>
</dbReference>
<dbReference type="InterPro" id="IPR013893">
    <property type="entry name" value="RNase_P_Rpp40"/>
</dbReference>
<dbReference type="AlphaFoldDB" id="A0A550BZC1"/>
<protein>
    <submittedName>
        <fullName evidence="1">Ribonuclease P 40kDa subunit-domain-containing protein</fullName>
    </submittedName>
</protein>
<dbReference type="PANTHER" id="PTHR15396:SF1">
    <property type="entry name" value="RIBONUCLEASE P PROTEIN SUBUNIT P40"/>
    <property type="match status" value="1"/>
</dbReference>
<dbReference type="OrthoDB" id="63112at2759"/>
<dbReference type="GO" id="GO:0000172">
    <property type="term" value="C:ribonuclease MRP complex"/>
    <property type="evidence" value="ECO:0007669"/>
    <property type="project" value="TreeGrafter"/>
</dbReference>
<name>A0A550BZC1_9AGAR</name>
<reference evidence="1 2" key="1">
    <citation type="journal article" date="2019" name="New Phytol.">
        <title>Comparative genomics reveals unique wood-decay strategies and fruiting body development in the Schizophyllaceae.</title>
        <authorList>
            <person name="Almasi E."/>
            <person name="Sahu N."/>
            <person name="Krizsan K."/>
            <person name="Balint B."/>
            <person name="Kovacs G.M."/>
            <person name="Kiss B."/>
            <person name="Cseklye J."/>
            <person name="Drula E."/>
            <person name="Henrissat B."/>
            <person name="Nagy I."/>
            <person name="Chovatia M."/>
            <person name="Adam C."/>
            <person name="LaButti K."/>
            <person name="Lipzen A."/>
            <person name="Riley R."/>
            <person name="Grigoriev I.V."/>
            <person name="Nagy L.G."/>
        </authorList>
    </citation>
    <scope>NUCLEOTIDE SEQUENCE [LARGE SCALE GENOMIC DNA]</scope>
    <source>
        <strain evidence="1 2">NL-1724</strain>
    </source>
</reference>
<dbReference type="GO" id="GO:0000171">
    <property type="term" value="F:ribonuclease MRP activity"/>
    <property type="evidence" value="ECO:0007669"/>
    <property type="project" value="TreeGrafter"/>
</dbReference>
<dbReference type="GO" id="GO:0001682">
    <property type="term" value="P:tRNA 5'-leader removal"/>
    <property type="evidence" value="ECO:0007669"/>
    <property type="project" value="InterPro"/>
</dbReference>
<dbReference type="GO" id="GO:0004526">
    <property type="term" value="F:ribonuclease P activity"/>
    <property type="evidence" value="ECO:0007669"/>
    <property type="project" value="TreeGrafter"/>
</dbReference>
<dbReference type="PANTHER" id="PTHR15396">
    <property type="entry name" value="RIBONUCLEASE P PROTEIN SUBUNIT P40"/>
    <property type="match status" value="1"/>
</dbReference>
<proteinExistence type="predicted"/>
<dbReference type="Pfam" id="PF08584">
    <property type="entry name" value="Ribonuc_P_40"/>
    <property type="match status" value="1"/>
</dbReference>
<dbReference type="Proteomes" id="UP000320762">
    <property type="component" value="Unassembled WGS sequence"/>
</dbReference>
<keyword evidence="2" id="KW-1185">Reference proteome</keyword>
<dbReference type="STRING" id="97359.A0A550BZC1"/>
<dbReference type="GO" id="GO:0030681">
    <property type="term" value="C:multimeric ribonuclease P complex"/>
    <property type="evidence" value="ECO:0007669"/>
    <property type="project" value="TreeGrafter"/>
</dbReference>
<organism evidence="1 2">
    <name type="scientific">Schizophyllum amplum</name>
    <dbReference type="NCBI Taxonomy" id="97359"/>
    <lineage>
        <taxon>Eukaryota</taxon>
        <taxon>Fungi</taxon>
        <taxon>Dikarya</taxon>
        <taxon>Basidiomycota</taxon>
        <taxon>Agaricomycotina</taxon>
        <taxon>Agaricomycetes</taxon>
        <taxon>Agaricomycetidae</taxon>
        <taxon>Agaricales</taxon>
        <taxon>Schizophyllaceae</taxon>
        <taxon>Schizophyllum</taxon>
    </lineage>
</organism>
<evidence type="ECO:0000313" key="2">
    <source>
        <dbReference type="Proteomes" id="UP000320762"/>
    </source>
</evidence>
<gene>
    <name evidence="1" type="ORF">BD626DRAFT_513257</name>
</gene>
<evidence type="ECO:0000313" key="1">
    <source>
        <dbReference type="EMBL" id="TRM57902.1"/>
    </source>
</evidence>
<comment type="caution">
    <text evidence="1">The sequence shown here is derived from an EMBL/GenBank/DDBJ whole genome shotgun (WGS) entry which is preliminary data.</text>
</comment>
<accession>A0A550BZC1</accession>
<dbReference type="EMBL" id="VDMD01000041">
    <property type="protein sequence ID" value="TRM57902.1"/>
    <property type="molecule type" value="Genomic_DNA"/>
</dbReference>